<name>A0A3M6A798_PSESS</name>
<dbReference type="AlphaFoldDB" id="A0A3M6A798"/>
<dbReference type="Proteomes" id="UP000272241">
    <property type="component" value="Unassembled WGS sequence"/>
</dbReference>
<dbReference type="AntiFam" id="ANF00241">
    <property type="entry name" value="Shadow ORF (opposite mro)"/>
</dbReference>
<evidence type="ECO:0000256" key="1">
    <source>
        <dbReference type="SAM" id="Phobius"/>
    </source>
</evidence>
<reference evidence="2 3" key="1">
    <citation type="submission" date="2018-08" db="EMBL/GenBank/DDBJ databases">
        <title>Recombination of ecologically and evolutionarily significant loci maintains genetic cohesion in the Pseudomonas syringae species complex.</title>
        <authorList>
            <person name="Dillon M."/>
            <person name="Thakur S."/>
            <person name="Almeida R.N.D."/>
            <person name="Weir B.S."/>
            <person name="Guttman D.S."/>
        </authorList>
    </citation>
    <scope>NUCLEOTIDE SEQUENCE [LARGE SCALE GENOMIC DNA]</scope>
    <source>
        <strain evidence="2 3">ICMP 11895</strain>
    </source>
</reference>
<protein>
    <submittedName>
        <fullName evidence="2">Uncharacterized protein</fullName>
    </submittedName>
</protein>
<proteinExistence type="predicted"/>
<dbReference type="EMBL" id="RBUO01000308">
    <property type="protein sequence ID" value="RMV14718.1"/>
    <property type="molecule type" value="Genomic_DNA"/>
</dbReference>
<evidence type="ECO:0000313" key="2">
    <source>
        <dbReference type="EMBL" id="RMV14718.1"/>
    </source>
</evidence>
<sequence length="329" mass="35611">MRVADLGGQFLHITLSVEYPVEIKTALFGFGIFQLLVIILYVLAERGGLEEVHRRASDGRQFAGRDQLVVDRCVVRSVQGGDLFEYITTACTRQVEIAVVGQVQHCRLVSGGAVVNLQLVFLIQAVSDFSFQCARKAHLAIRRHVGQLHADRITSLGFFCLPESFVKTLSAAVQGIGLVVERDLVGLAIQAELAACQAVAESADGRAEINRAVVLVALNIVEAQDDILDLSGLVRHQQRLQRRAVGDDAGLHAVTVAQGEFLDGSAVGQLAESAVLAGECRGLCSQGADHQGQSKGAEESMCFHLICLLLLLLVRLFDRIKADAWIYSL</sequence>
<keyword evidence="1" id="KW-0472">Membrane</keyword>
<evidence type="ECO:0000313" key="3">
    <source>
        <dbReference type="Proteomes" id="UP000272241"/>
    </source>
</evidence>
<feature type="transmembrane region" description="Helical" evidence="1">
    <location>
        <begin position="25"/>
        <end position="44"/>
    </location>
</feature>
<comment type="caution">
    <text evidence="2">The sequence shown here is derived from an EMBL/GenBank/DDBJ whole genome shotgun (WGS) entry which is preliminary data.</text>
</comment>
<organism evidence="2 3">
    <name type="scientific">Pseudomonas savastanoi</name>
    <name type="common">Pseudomonas syringae pv. savastanoi</name>
    <dbReference type="NCBI Taxonomy" id="29438"/>
    <lineage>
        <taxon>Bacteria</taxon>
        <taxon>Pseudomonadati</taxon>
        <taxon>Pseudomonadota</taxon>
        <taxon>Gammaproteobacteria</taxon>
        <taxon>Pseudomonadales</taxon>
        <taxon>Pseudomonadaceae</taxon>
        <taxon>Pseudomonas</taxon>
    </lineage>
</organism>
<gene>
    <name evidence="2" type="ORF">ALP15_100855</name>
</gene>
<keyword evidence="1" id="KW-0812">Transmembrane</keyword>
<keyword evidence="1" id="KW-1133">Transmembrane helix</keyword>
<accession>A0A3M6A798</accession>